<gene>
    <name evidence="2" type="primary">Necator_chrII.g5120</name>
    <name evidence="2" type="ORF">RB195_017328</name>
</gene>
<sequence>MPTDERRSNLRLLRKSSILNQGDTCMTFVGGVGFVLHKSVVILVDLHEILTSSGHFSPPPSTPKTRQYRQQLLTNNSPRS</sequence>
<accession>A0ABR1C4Q3</accession>
<comment type="caution">
    <text evidence="2">The sequence shown here is derived from an EMBL/GenBank/DDBJ whole genome shotgun (WGS) entry which is preliminary data.</text>
</comment>
<dbReference type="Proteomes" id="UP001303046">
    <property type="component" value="Unassembled WGS sequence"/>
</dbReference>
<reference evidence="2 3" key="1">
    <citation type="submission" date="2023-08" db="EMBL/GenBank/DDBJ databases">
        <title>A Necator americanus chromosomal reference genome.</title>
        <authorList>
            <person name="Ilik V."/>
            <person name="Petrzelkova K.J."/>
            <person name="Pardy F."/>
            <person name="Fuh T."/>
            <person name="Niatou-Singa F.S."/>
            <person name="Gouil Q."/>
            <person name="Baker L."/>
            <person name="Ritchie M.E."/>
            <person name="Jex A.R."/>
            <person name="Gazzola D."/>
            <person name="Li H."/>
            <person name="Toshio Fujiwara R."/>
            <person name="Zhan B."/>
            <person name="Aroian R.V."/>
            <person name="Pafco B."/>
            <person name="Schwarz E.M."/>
        </authorList>
    </citation>
    <scope>NUCLEOTIDE SEQUENCE [LARGE SCALE GENOMIC DNA]</scope>
    <source>
        <strain evidence="2 3">Aroian</strain>
        <tissue evidence="2">Whole animal</tissue>
    </source>
</reference>
<protein>
    <submittedName>
        <fullName evidence="2">Uncharacterized protein</fullName>
    </submittedName>
</protein>
<dbReference type="EMBL" id="JAVFWL010000002">
    <property type="protein sequence ID" value="KAK6733506.1"/>
    <property type="molecule type" value="Genomic_DNA"/>
</dbReference>
<organism evidence="2 3">
    <name type="scientific">Necator americanus</name>
    <name type="common">Human hookworm</name>
    <dbReference type="NCBI Taxonomy" id="51031"/>
    <lineage>
        <taxon>Eukaryota</taxon>
        <taxon>Metazoa</taxon>
        <taxon>Ecdysozoa</taxon>
        <taxon>Nematoda</taxon>
        <taxon>Chromadorea</taxon>
        <taxon>Rhabditida</taxon>
        <taxon>Rhabditina</taxon>
        <taxon>Rhabditomorpha</taxon>
        <taxon>Strongyloidea</taxon>
        <taxon>Ancylostomatidae</taxon>
        <taxon>Bunostominae</taxon>
        <taxon>Necator</taxon>
    </lineage>
</organism>
<feature type="compositionally biased region" description="Polar residues" evidence="1">
    <location>
        <begin position="63"/>
        <end position="80"/>
    </location>
</feature>
<feature type="region of interest" description="Disordered" evidence="1">
    <location>
        <begin position="53"/>
        <end position="80"/>
    </location>
</feature>
<keyword evidence="3" id="KW-1185">Reference proteome</keyword>
<evidence type="ECO:0000313" key="2">
    <source>
        <dbReference type="EMBL" id="KAK6733506.1"/>
    </source>
</evidence>
<evidence type="ECO:0000313" key="3">
    <source>
        <dbReference type="Proteomes" id="UP001303046"/>
    </source>
</evidence>
<name>A0ABR1C4Q3_NECAM</name>
<evidence type="ECO:0000256" key="1">
    <source>
        <dbReference type="SAM" id="MobiDB-lite"/>
    </source>
</evidence>
<proteinExistence type="predicted"/>